<proteinExistence type="predicted"/>
<sequence>MSSFMSRIHSLYVAAIYAVVALFAITAAAPAQSRKSDLGGSWNGVGTVMLPSGDSQQVRCRVRFNRYSSESYNMHAVCATPSGRAVQTAVIRRVGSNKYSGSFHNAEYNYSGSIFITLRGSRLSASLDGGGASGYMRLSR</sequence>
<keyword evidence="2" id="KW-1185">Reference proteome</keyword>
<gene>
    <name evidence="1" type="ORF">YBN1229_v1_0078</name>
</gene>
<dbReference type="KEGG" id="fil:BN1229_v1_0076"/>
<name>A0A0D6J9D6_9HYPH</name>
<accession>A0A0D6J9D6</accession>
<dbReference type="AlphaFoldDB" id="A0A0D6J9D6"/>
<evidence type="ECO:0000313" key="2">
    <source>
        <dbReference type="Proteomes" id="UP000033187"/>
    </source>
</evidence>
<reference evidence="2" key="1">
    <citation type="submission" date="2015-02" db="EMBL/GenBank/DDBJ databases">
        <authorList>
            <person name="Chooi Y.-H."/>
        </authorList>
    </citation>
    <scope>NUCLEOTIDE SEQUENCE [LARGE SCALE GENOMIC DNA]</scope>
    <source>
        <strain evidence="2">strain Y</strain>
    </source>
</reference>
<evidence type="ECO:0000313" key="1">
    <source>
        <dbReference type="EMBL" id="CPR14810.1"/>
    </source>
</evidence>
<organism evidence="1 2">
    <name type="scientific">Candidatus Filomicrobium marinum</name>
    <dbReference type="NCBI Taxonomy" id="1608628"/>
    <lineage>
        <taxon>Bacteria</taxon>
        <taxon>Pseudomonadati</taxon>
        <taxon>Pseudomonadota</taxon>
        <taxon>Alphaproteobacteria</taxon>
        <taxon>Hyphomicrobiales</taxon>
        <taxon>Hyphomicrobiaceae</taxon>
        <taxon>Filomicrobium</taxon>
    </lineage>
</organism>
<protein>
    <submittedName>
        <fullName evidence="1">Uncharacterized protein</fullName>
    </submittedName>
</protein>
<dbReference type="KEGG" id="fiy:BN1229_v1_0078"/>
<dbReference type="EMBL" id="LN829119">
    <property type="protein sequence ID" value="CPR14810.1"/>
    <property type="molecule type" value="Genomic_DNA"/>
</dbReference>
<dbReference type="Proteomes" id="UP000033187">
    <property type="component" value="Chromosome 1"/>
</dbReference>